<dbReference type="PANTHER" id="PTHR10357">
    <property type="entry name" value="ALPHA-AMYLASE FAMILY MEMBER"/>
    <property type="match status" value="1"/>
</dbReference>
<dbReference type="KEGG" id="ahw:NCTC11636_00610"/>
<keyword evidence="2" id="KW-0326">Glycosidase</keyword>
<dbReference type="Pfam" id="PF00128">
    <property type="entry name" value="Alpha-amylase"/>
    <property type="match status" value="1"/>
</dbReference>
<reference evidence="5 6" key="1">
    <citation type="submission" date="2018-12" db="EMBL/GenBank/DDBJ databases">
        <authorList>
            <consortium name="Pathogen Informatics"/>
        </authorList>
    </citation>
    <scope>NUCLEOTIDE SEQUENCE [LARGE SCALE GENOMIC DNA]</scope>
    <source>
        <strain evidence="5 6">NCTC11636</strain>
    </source>
</reference>
<dbReference type="AlphaFoldDB" id="A0A448HET0"/>
<dbReference type="RefSeq" id="WP_126381810.1">
    <property type="nucleotide sequence ID" value="NZ_LR134350.1"/>
</dbReference>
<dbReference type="Gene3D" id="3.20.20.80">
    <property type="entry name" value="Glycosidases"/>
    <property type="match status" value="1"/>
</dbReference>
<evidence type="ECO:0000313" key="6">
    <source>
        <dbReference type="Proteomes" id="UP000266895"/>
    </source>
</evidence>
<evidence type="ECO:0000256" key="3">
    <source>
        <dbReference type="SAM" id="MobiDB-lite"/>
    </source>
</evidence>
<name>A0A448HET0_9ACTO</name>
<dbReference type="InterPro" id="IPR006047">
    <property type="entry name" value="GH13_cat_dom"/>
</dbReference>
<proteinExistence type="predicted"/>
<evidence type="ECO:0000256" key="1">
    <source>
        <dbReference type="ARBA" id="ARBA00022801"/>
    </source>
</evidence>
<dbReference type="SMART" id="SM00642">
    <property type="entry name" value="Aamy"/>
    <property type="match status" value="1"/>
</dbReference>
<evidence type="ECO:0000259" key="4">
    <source>
        <dbReference type="SMART" id="SM00642"/>
    </source>
</evidence>
<evidence type="ECO:0000256" key="2">
    <source>
        <dbReference type="ARBA" id="ARBA00023295"/>
    </source>
</evidence>
<dbReference type="InterPro" id="IPR017853">
    <property type="entry name" value="GH"/>
</dbReference>
<organism evidence="5 6">
    <name type="scientific">Actinomyces howellii</name>
    <dbReference type="NCBI Taxonomy" id="52771"/>
    <lineage>
        <taxon>Bacteria</taxon>
        <taxon>Bacillati</taxon>
        <taxon>Actinomycetota</taxon>
        <taxon>Actinomycetes</taxon>
        <taxon>Actinomycetales</taxon>
        <taxon>Actinomycetaceae</taxon>
        <taxon>Actinomyces</taxon>
    </lineage>
</organism>
<accession>A0A448HET0</accession>
<dbReference type="SUPFAM" id="SSF51445">
    <property type="entry name" value="(Trans)glycosidases"/>
    <property type="match status" value="1"/>
</dbReference>
<dbReference type="PANTHER" id="PTHR10357:SF210">
    <property type="entry name" value="MALTODEXTRIN GLUCOSIDASE"/>
    <property type="match status" value="1"/>
</dbReference>
<dbReference type="GO" id="GO:0004553">
    <property type="term" value="F:hydrolase activity, hydrolyzing O-glycosyl compounds"/>
    <property type="evidence" value="ECO:0007669"/>
    <property type="project" value="InterPro"/>
</dbReference>
<dbReference type="Proteomes" id="UP000266895">
    <property type="component" value="Chromosome"/>
</dbReference>
<keyword evidence="6" id="KW-1185">Reference proteome</keyword>
<keyword evidence="1" id="KW-0378">Hydrolase</keyword>
<feature type="region of interest" description="Disordered" evidence="3">
    <location>
        <begin position="501"/>
        <end position="526"/>
    </location>
</feature>
<evidence type="ECO:0000313" key="5">
    <source>
        <dbReference type="EMBL" id="VEG26609.1"/>
    </source>
</evidence>
<feature type="domain" description="Glycosyl hydrolase family 13 catalytic" evidence="4">
    <location>
        <begin position="137"/>
        <end position="548"/>
    </location>
</feature>
<protein>
    <submittedName>
        <fullName evidence="5">Alpha-amylase/pullulanase</fullName>
    </submittedName>
</protein>
<dbReference type="InterPro" id="IPR004185">
    <property type="entry name" value="Glyco_hydro_13_lg-like_dom"/>
</dbReference>
<dbReference type="CDD" id="cd11338">
    <property type="entry name" value="AmyAc_CMD"/>
    <property type="match status" value="1"/>
</dbReference>
<gene>
    <name evidence="5" type="primary">apu</name>
    <name evidence="5" type="ORF">NCTC11636_00610</name>
</gene>
<dbReference type="CDD" id="cd02857">
    <property type="entry name" value="E_set_CDase_PDE_N"/>
    <property type="match status" value="1"/>
</dbReference>
<dbReference type="EMBL" id="LR134350">
    <property type="protein sequence ID" value="VEG26609.1"/>
    <property type="molecule type" value="Genomic_DNA"/>
</dbReference>
<dbReference type="OrthoDB" id="9043248at2"/>
<dbReference type="GO" id="GO:0005975">
    <property type="term" value="P:carbohydrate metabolic process"/>
    <property type="evidence" value="ECO:0007669"/>
    <property type="project" value="InterPro"/>
</dbReference>
<sequence length="661" mass="71456">MRTTAVDHLAEPHHDTGPSYLWGRRAPGAGLTARLWVPAAHDPERVVLRQVVDGEPVITMMERVARTPAGSWWHGPVRLVNPVNRYRFLLISPTGADPYLWYHAAGLSDHDVPDSTDFQVLACDPAPKWVHDAVCYQVFPDRFAYRMAPAGREAPPWARRRDWLDEPPAAGPQTSTAWYGGDLEGIIDHLEWLERLHVTVVYLTPVFPAASVHRYDATSFEDVDQLLGGTEALARLSAALHARGMRLVLDLTTNHTGVTHEWFTAASADAGAVEAGFYHFEHHPDRYASWLDVPSLPKLDHRSPELRERLVRGPSSVTARWLAPPVSADGWRTDVANMTGRHGQVDLAHEVAADMRATMDQVEQDTGRRLWLVAEHGHDASGDLTGSGWHGTMNYVGFTRPLWAWLSDPDPADGLTWLGIPMPVPHLDAAQVVRGVRQYTAHLPASAVAASMNLLCSHDTPRLRTVVRSRELQLLAATALFTAPGVPTVFAGDELGATGVTGEHSRTTIPWATGPDGAPAADEVADTGSWGPVDRVVLERYRHLAAMRAGSTALRHGGLRWVHAEGDIVAWTRTHPDGDVLVVLARGPAGTLRLPLAALGAGGVESIECFDALSARIDIAAKDPHVPGEPAQGAGELVVTAAGCGALVAVLQPDPTAAGGR</sequence>